<evidence type="ECO:0000256" key="4">
    <source>
        <dbReference type="ARBA" id="ARBA00008310"/>
    </source>
</evidence>
<dbReference type="Gene3D" id="3.50.50.60">
    <property type="entry name" value="FAD/NAD(P)-binding domain"/>
    <property type="match status" value="1"/>
</dbReference>
<dbReference type="PANTHER" id="PTHR42923">
    <property type="entry name" value="PROTOPORPHYRINOGEN OXIDASE"/>
    <property type="match status" value="1"/>
</dbReference>
<proteinExistence type="inferred from homology"/>
<keyword evidence="11" id="KW-0963">Cytoplasm</keyword>
<comment type="caution">
    <text evidence="13">The sequence shown here is derived from an EMBL/GenBank/DDBJ whole genome shotgun (WGS) entry which is preliminary data.</text>
</comment>
<dbReference type="SUPFAM" id="SSF54373">
    <property type="entry name" value="FAD-linked reductases, C-terminal domain"/>
    <property type="match status" value="1"/>
</dbReference>
<sequence>MKKIVVIGGGITGLSAVYTLQKYAAQAEQEMELTLIEAGQELGGKIRTVKDGEFIMETGADSIVARKSNVAPLLEELGLNTEVVYNATGRSFIYTEEGLKKIPEESLFGIPLSLESLATSELVSAEGKVEALKDFYTPNETFTEQDSLGSFLEYFLGAELVRKQIEPVVSGVYSGELDDLTIASTFPYLLQYKNEYGSLMKGLGEHKQKFLSGGSKKFISFDTGMSELIGTMERKLEGVRLRKGTKVRRVRHGLEGYEITTSDDEKLYADYVVLAVPHQAAQAMLQHAALDKDFDRLSNRSLISIYAAFDVPDEQLPEDGTGFIVGKDSDLKCNACTWTSRKWAHTSANNRLLVRLFYKSSGAHYEELVRMDENQLLDVALDDVRRSLGITAKPVMHNVTKWMDSMPNYHLQHPQLVKSLERTMEEQFPKVLLAGCSYYGVGIPDCIADGERAAKRILEETSIQ</sequence>
<dbReference type="EMBL" id="JAUQTB010000014">
    <property type="protein sequence ID" value="MDO7908307.1"/>
    <property type="molecule type" value="Genomic_DNA"/>
</dbReference>
<comment type="subcellular location">
    <subcellularLocation>
        <location evidence="11">Cytoplasm</location>
    </subcellularLocation>
</comment>
<comment type="catalytic activity">
    <reaction evidence="1">
        <text>coproporphyrinogen III + 3 O2 = coproporphyrin III + 3 H2O2</text>
        <dbReference type="Rhea" id="RHEA:43436"/>
        <dbReference type="ChEBI" id="CHEBI:15379"/>
        <dbReference type="ChEBI" id="CHEBI:16240"/>
        <dbReference type="ChEBI" id="CHEBI:57309"/>
        <dbReference type="ChEBI" id="CHEBI:131725"/>
        <dbReference type="EC" id="1.3.3.15"/>
    </reaction>
    <physiologicalReaction direction="left-to-right" evidence="1">
        <dbReference type="Rhea" id="RHEA:43437"/>
    </physiologicalReaction>
</comment>
<evidence type="ECO:0000256" key="1">
    <source>
        <dbReference type="ARBA" id="ARBA00001755"/>
    </source>
</evidence>
<accession>A0ABT9CK57</accession>
<reference evidence="13 14" key="1">
    <citation type="submission" date="2023-07" db="EMBL/GenBank/DDBJ databases">
        <title>Paenibacillus sp. JX-17 nov. isolated from soil.</title>
        <authorList>
            <person name="Wan Y."/>
            <person name="Liu B."/>
        </authorList>
    </citation>
    <scope>NUCLEOTIDE SEQUENCE [LARGE SCALE GENOMIC DNA]</scope>
    <source>
        <strain evidence="13 14">JX-17</strain>
    </source>
</reference>
<keyword evidence="10 11" id="KW-0350">Heme biosynthesis</keyword>
<feature type="domain" description="Amine oxidase" evidence="12">
    <location>
        <begin position="11"/>
        <end position="458"/>
    </location>
</feature>
<comment type="pathway">
    <text evidence="3 11">Porphyrin-containing compound metabolism; protoheme biosynthesis.</text>
</comment>
<gene>
    <name evidence="13" type="primary">hemG</name>
    <name evidence="13" type="ORF">Q5741_18050</name>
</gene>
<keyword evidence="7 11" id="KW-0285">Flavoprotein</keyword>
<keyword evidence="8 11" id="KW-0274">FAD</keyword>
<dbReference type="RefSeq" id="WP_305025524.1">
    <property type="nucleotide sequence ID" value="NZ_JAUQTB010000014.1"/>
</dbReference>
<evidence type="ECO:0000256" key="11">
    <source>
        <dbReference type="RuleBase" id="RU364052"/>
    </source>
</evidence>
<dbReference type="Pfam" id="PF01593">
    <property type="entry name" value="Amino_oxidase"/>
    <property type="match status" value="1"/>
</dbReference>
<evidence type="ECO:0000256" key="6">
    <source>
        <dbReference type="ARBA" id="ARBA00019046"/>
    </source>
</evidence>
<dbReference type="Proteomes" id="UP001240171">
    <property type="component" value="Unassembled WGS sequence"/>
</dbReference>
<evidence type="ECO:0000256" key="3">
    <source>
        <dbReference type="ARBA" id="ARBA00004744"/>
    </source>
</evidence>
<evidence type="ECO:0000259" key="12">
    <source>
        <dbReference type="Pfam" id="PF01593"/>
    </source>
</evidence>
<evidence type="ECO:0000256" key="2">
    <source>
        <dbReference type="ARBA" id="ARBA00001974"/>
    </source>
</evidence>
<dbReference type="SUPFAM" id="SSF51905">
    <property type="entry name" value="FAD/NAD(P)-binding domain"/>
    <property type="match status" value="1"/>
</dbReference>
<dbReference type="InterPro" id="IPR004572">
    <property type="entry name" value="Protoporphyrinogen_oxidase"/>
</dbReference>
<comment type="function">
    <text evidence="11">Involved in coproporphyrin-dependent heme b biosynthesis. Catalyzes the oxidation of coproporphyrinogen III to coproporphyrin III.</text>
</comment>
<evidence type="ECO:0000256" key="7">
    <source>
        <dbReference type="ARBA" id="ARBA00022630"/>
    </source>
</evidence>
<dbReference type="InterPro" id="IPR036188">
    <property type="entry name" value="FAD/NAD-bd_sf"/>
</dbReference>
<organism evidence="13 14">
    <name type="scientific">Paenibacillus lacisoli</name>
    <dbReference type="NCBI Taxonomy" id="3064525"/>
    <lineage>
        <taxon>Bacteria</taxon>
        <taxon>Bacillati</taxon>
        <taxon>Bacillota</taxon>
        <taxon>Bacilli</taxon>
        <taxon>Bacillales</taxon>
        <taxon>Paenibacillaceae</taxon>
        <taxon>Paenibacillus</taxon>
    </lineage>
</organism>
<dbReference type="Gene3D" id="1.10.3110.10">
    <property type="entry name" value="protoporphyrinogen ix oxidase, domain 3"/>
    <property type="match status" value="1"/>
</dbReference>
<evidence type="ECO:0000256" key="9">
    <source>
        <dbReference type="ARBA" id="ARBA00023002"/>
    </source>
</evidence>
<dbReference type="NCBIfam" id="TIGR00562">
    <property type="entry name" value="proto_IX_ox"/>
    <property type="match status" value="1"/>
</dbReference>
<evidence type="ECO:0000313" key="13">
    <source>
        <dbReference type="EMBL" id="MDO7908307.1"/>
    </source>
</evidence>
<dbReference type="PANTHER" id="PTHR42923:SF3">
    <property type="entry name" value="PROTOPORPHYRINOGEN OXIDASE"/>
    <property type="match status" value="1"/>
</dbReference>
<comment type="similarity">
    <text evidence="4 11">Belongs to the protoporphyrinogen/coproporphyrinogen oxidase family. Coproporphyrinogen III oxidase subfamily.</text>
</comment>
<evidence type="ECO:0000256" key="8">
    <source>
        <dbReference type="ARBA" id="ARBA00022827"/>
    </source>
</evidence>
<keyword evidence="9 11" id="KW-0560">Oxidoreductase</keyword>
<dbReference type="GO" id="GO:0004729">
    <property type="term" value="F:oxygen-dependent protoporphyrinogen oxidase activity"/>
    <property type="evidence" value="ECO:0007669"/>
    <property type="project" value="UniProtKB-EC"/>
</dbReference>
<keyword evidence="14" id="KW-1185">Reference proteome</keyword>
<evidence type="ECO:0000256" key="10">
    <source>
        <dbReference type="ARBA" id="ARBA00023133"/>
    </source>
</evidence>
<comment type="cofactor">
    <cofactor evidence="2 11">
        <name>FAD</name>
        <dbReference type="ChEBI" id="CHEBI:57692"/>
    </cofactor>
</comment>
<dbReference type="EC" id="1.3.3.15" evidence="5 11"/>
<dbReference type="InterPro" id="IPR050464">
    <property type="entry name" value="Zeta_carotene_desat/Oxidored"/>
</dbReference>
<dbReference type="Gene3D" id="3.90.660.20">
    <property type="entry name" value="Protoporphyrinogen oxidase, mitochondrial, domain 2"/>
    <property type="match status" value="1"/>
</dbReference>
<evidence type="ECO:0000313" key="14">
    <source>
        <dbReference type="Proteomes" id="UP001240171"/>
    </source>
</evidence>
<protein>
    <recommendedName>
        <fullName evidence="6 11">Coproporphyrinogen III oxidase</fullName>
        <ecNumber evidence="5 11">1.3.3.15</ecNumber>
    </recommendedName>
</protein>
<evidence type="ECO:0000256" key="5">
    <source>
        <dbReference type="ARBA" id="ARBA00012402"/>
    </source>
</evidence>
<name>A0ABT9CK57_9BACL</name>
<dbReference type="InterPro" id="IPR002937">
    <property type="entry name" value="Amino_oxidase"/>
</dbReference>